<evidence type="ECO:0000313" key="1">
    <source>
        <dbReference type="EMBL" id="KAJ0088514.1"/>
    </source>
</evidence>
<accession>A0ACC1APK8</accession>
<protein>
    <submittedName>
        <fullName evidence="1">Uncharacterized protein</fullName>
    </submittedName>
</protein>
<gene>
    <name evidence="1" type="ORF">Patl1_32916</name>
</gene>
<evidence type="ECO:0000313" key="2">
    <source>
        <dbReference type="Proteomes" id="UP001164250"/>
    </source>
</evidence>
<name>A0ACC1APK8_9ROSI</name>
<dbReference type="EMBL" id="CM047905">
    <property type="protein sequence ID" value="KAJ0088514.1"/>
    <property type="molecule type" value="Genomic_DNA"/>
</dbReference>
<sequence length="93" mass="10791">MKEKNTSSVLRRILVNCAAQAKEYGGCVAEKVPEVERDISEERPKPILLFCQYLEEYTSSITLKLQEEKRCHRYIFPFGFLRLKSKEVDGMCA</sequence>
<comment type="caution">
    <text evidence="1">The sequence shown here is derived from an EMBL/GenBank/DDBJ whole genome shotgun (WGS) entry which is preliminary data.</text>
</comment>
<proteinExistence type="predicted"/>
<dbReference type="Proteomes" id="UP001164250">
    <property type="component" value="Chromosome 9"/>
</dbReference>
<organism evidence="1 2">
    <name type="scientific">Pistacia atlantica</name>
    <dbReference type="NCBI Taxonomy" id="434234"/>
    <lineage>
        <taxon>Eukaryota</taxon>
        <taxon>Viridiplantae</taxon>
        <taxon>Streptophyta</taxon>
        <taxon>Embryophyta</taxon>
        <taxon>Tracheophyta</taxon>
        <taxon>Spermatophyta</taxon>
        <taxon>Magnoliopsida</taxon>
        <taxon>eudicotyledons</taxon>
        <taxon>Gunneridae</taxon>
        <taxon>Pentapetalae</taxon>
        <taxon>rosids</taxon>
        <taxon>malvids</taxon>
        <taxon>Sapindales</taxon>
        <taxon>Anacardiaceae</taxon>
        <taxon>Pistacia</taxon>
    </lineage>
</organism>
<reference evidence="2" key="1">
    <citation type="journal article" date="2023" name="G3 (Bethesda)">
        <title>Genome assembly and association tests identify interacting loci associated with vigor, precocity, and sex in interspecific pistachio rootstocks.</title>
        <authorList>
            <person name="Palmer W."/>
            <person name="Jacygrad E."/>
            <person name="Sagayaradj S."/>
            <person name="Cavanaugh K."/>
            <person name="Han R."/>
            <person name="Bertier L."/>
            <person name="Beede B."/>
            <person name="Kafkas S."/>
            <person name="Golino D."/>
            <person name="Preece J."/>
            <person name="Michelmore R."/>
        </authorList>
    </citation>
    <scope>NUCLEOTIDE SEQUENCE [LARGE SCALE GENOMIC DNA]</scope>
</reference>
<keyword evidence="2" id="KW-1185">Reference proteome</keyword>